<gene>
    <name evidence="2" type="ORF">E5988_07745</name>
</gene>
<evidence type="ECO:0000256" key="1">
    <source>
        <dbReference type="SAM" id="MobiDB-lite"/>
    </source>
</evidence>
<dbReference type="Proteomes" id="UP000308038">
    <property type="component" value="Unassembled WGS sequence"/>
</dbReference>
<feature type="compositionally biased region" description="Pro residues" evidence="1">
    <location>
        <begin position="261"/>
        <end position="271"/>
    </location>
</feature>
<accession>A0ABY2QJI8</accession>
<dbReference type="RefSeq" id="WP_136451301.1">
    <property type="nucleotide sequence ID" value="NZ_SSTI01000004.1"/>
</dbReference>
<keyword evidence="3" id="KW-1185">Reference proteome</keyword>
<evidence type="ECO:0008006" key="4">
    <source>
        <dbReference type="Google" id="ProtNLM"/>
    </source>
</evidence>
<name>A0ABY2QJI8_9SPHN</name>
<proteinExistence type="predicted"/>
<reference evidence="2 3" key="1">
    <citation type="submission" date="2019-04" db="EMBL/GenBank/DDBJ databases">
        <title>Microbes associate with the intestines of laboratory mice.</title>
        <authorList>
            <person name="Navarre W."/>
            <person name="Wong E."/>
            <person name="Huang K.C."/>
            <person name="Tropini C."/>
            <person name="Ng K."/>
            <person name="Yu B."/>
        </authorList>
    </citation>
    <scope>NUCLEOTIDE SEQUENCE [LARGE SCALE GENOMIC DNA]</scope>
    <source>
        <strain evidence="2 3">NM83_B4-11</strain>
    </source>
</reference>
<feature type="region of interest" description="Disordered" evidence="1">
    <location>
        <begin position="259"/>
        <end position="281"/>
    </location>
</feature>
<feature type="region of interest" description="Disordered" evidence="1">
    <location>
        <begin position="1"/>
        <end position="25"/>
    </location>
</feature>
<organism evidence="2 3">
    <name type="scientific">Sphingomonas olei</name>
    <dbReference type="NCBI Taxonomy" id="1886787"/>
    <lineage>
        <taxon>Bacteria</taxon>
        <taxon>Pseudomonadati</taxon>
        <taxon>Pseudomonadota</taxon>
        <taxon>Alphaproteobacteria</taxon>
        <taxon>Sphingomonadales</taxon>
        <taxon>Sphingomonadaceae</taxon>
        <taxon>Sphingomonas</taxon>
    </lineage>
</organism>
<dbReference type="EMBL" id="SSTI01000004">
    <property type="protein sequence ID" value="THG40690.1"/>
    <property type="molecule type" value="Genomic_DNA"/>
</dbReference>
<protein>
    <recommendedName>
        <fullName evidence="4">N-acetylmuramoyl-L-alanine amidase</fullName>
    </recommendedName>
</protein>
<sequence length="281" mass="30333">MARKPSKSKSIVPSRGRKATAAKPENIGTGTALAPILGSERAVTKLPGTGGSIAREEGTVLVTGRAYATRDRTVLADEIFYVHGAKPSGDGPWLGEADKVAWRDEASGYDCIMLRDTDGAFLSGYVGVPGDHPLWGWDHEGISPELGIEVHGGLTYSEICQDGPSPQRRIVAEARRICHVSLEPLRYEPLKHATDYRAADAHAWWFGFSCNHLYDVVPGSRTHGNRFMAAETSAEYRDDAYVVREVVNLAAQLRAIADGEPVPPREGPPLPAIGLDPQRGG</sequence>
<evidence type="ECO:0000313" key="2">
    <source>
        <dbReference type="EMBL" id="THG40690.1"/>
    </source>
</evidence>
<comment type="caution">
    <text evidence="2">The sequence shown here is derived from an EMBL/GenBank/DDBJ whole genome shotgun (WGS) entry which is preliminary data.</text>
</comment>
<evidence type="ECO:0000313" key="3">
    <source>
        <dbReference type="Proteomes" id="UP000308038"/>
    </source>
</evidence>